<dbReference type="AlphaFoldDB" id="A0AAD7WF47"/>
<gene>
    <name evidence="1" type="ORF">AAFF_G00045230</name>
</gene>
<name>A0AAD7WF47_9TELE</name>
<accession>A0AAD7WF47</accession>
<organism evidence="1 2">
    <name type="scientific">Aldrovandia affinis</name>
    <dbReference type="NCBI Taxonomy" id="143900"/>
    <lineage>
        <taxon>Eukaryota</taxon>
        <taxon>Metazoa</taxon>
        <taxon>Chordata</taxon>
        <taxon>Craniata</taxon>
        <taxon>Vertebrata</taxon>
        <taxon>Euteleostomi</taxon>
        <taxon>Actinopterygii</taxon>
        <taxon>Neopterygii</taxon>
        <taxon>Teleostei</taxon>
        <taxon>Notacanthiformes</taxon>
        <taxon>Halosauridae</taxon>
        <taxon>Aldrovandia</taxon>
    </lineage>
</organism>
<dbReference type="Proteomes" id="UP001221898">
    <property type="component" value="Unassembled WGS sequence"/>
</dbReference>
<sequence>MARNTAGGFEMPNLHRNRGRCKGIAAQSEVSTASIEISPQLCHSELTTAVTFIWSQGRHPGSSFF</sequence>
<evidence type="ECO:0000313" key="1">
    <source>
        <dbReference type="EMBL" id="KAJ8394513.1"/>
    </source>
</evidence>
<evidence type="ECO:0000313" key="2">
    <source>
        <dbReference type="Proteomes" id="UP001221898"/>
    </source>
</evidence>
<protein>
    <submittedName>
        <fullName evidence="1">Uncharacterized protein</fullName>
    </submittedName>
</protein>
<proteinExistence type="predicted"/>
<comment type="caution">
    <text evidence="1">The sequence shown here is derived from an EMBL/GenBank/DDBJ whole genome shotgun (WGS) entry which is preliminary data.</text>
</comment>
<dbReference type="EMBL" id="JAINUG010000125">
    <property type="protein sequence ID" value="KAJ8394513.1"/>
    <property type="molecule type" value="Genomic_DNA"/>
</dbReference>
<keyword evidence="2" id="KW-1185">Reference proteome</keyword>
<reference evidence="1" key="1">
    <citation type="journal article" date="2023" name="Science">
        <title>Genome structures resolve the early diversification of teleost fishes.</title>
        <authorList>
            <person name="Parey E."/>
            <person name="Louis A."/>
            <person name="Montfort J."/>
            <person name="Bouchez O."/>
            <person name="Roques C."/>
            <person name="Iampietro C."/>
            <person name="Lluch J."/>
            <person name="Castinel A."/>
            <person name="Donnadieu C."/>
            <person name="Desvignes T."/>
            <person name="Floi Bucao C."/>
            <person name="Jouanno E."/>
            <person name="Wen M."/>
            <person name="Mejri S."/>
            <person name="Dirks R."/>
            <person name="Jansen H."/>
            <person name="Henkel C."/>
            <person name="Chen W.J."/>
            <person name="Zahm M."/>
            <person name="Cabau C."/>
            <person name="Klopp C."/>
            <person name="Thompson A.W."/>
            <person name="Robinson-Rechavi M."/>
            <person name="Braasch I."/>
            <person name="Lecointre G."/>
            <person name="Bobe J."/>
            <person name="Postlethwait J.H."/>
            <person name="Berthelot C."/>
            <person name="Roest Crollius H."/>
            <person name="Guiguen Y."/>
        </authorList>
    </citation>
    <scope>NUCLEOTIDE SEQUENCE</scope>
    <source>
        <strain evidence="1">NC1722</strain>
    </source>
</reference>